<accession>A0A3F3HA81</accession>
<dbReference type="RefSeq" id="WP_059393964.1">
    <property type="nucleotide sequence ID" value="NZ_DF968083.1"/>
</dbReference>
<evidence type="ECO:0000256" key="9">
    <source>
        <dbReference type="ARBA" id="ARBA00023316"/>
    </source>
</evidence>
<dbReference type="Pfam" id="PF01225">
    <property type="entry name" value="Mur_ligase"/>
    <property type="match status" value="1"/>
</dbReference>
<dbReference type="SUPFAM" id="SSF53623">
    <property type="entry name" value="MurD-like peptide ligases, catalytic domain"/>
    <property type="match status" value="1"/>
</dbReference>
<dbReference type="GO" id="GO:0051301">
    <property type="term" value="P:cell division"/>
    <property type="evidence" value="ECO:0007669"/>
    <property type="project" value="UniProtKB-KW"/>
</dbReference>
<evidence type="ECO:0000259" key="12">
    <source>
        <dbReference type="Pfam" id="PF01225"/>
    </source>
</evidence>
<keyword evidence="7 10" id="KW-0573">Peptidoglycan synthesis</keyword>
<evidence type="ECO:0000256" key="2">
    <source>
        <dbReference type="ARBA" id="ARBA00022598"/>
    </source>
</evidence>
<keyword evidence="2 10" id="KW-0436">Ligase</keyword>
<dbReference type="Gene3D" id="3.40.1390.10">
    <property type="entry name" value="MurE/MurF, N-terminal domain"/>
    <property type="match status" value="1"/>
</dbReference>
<evidence type="ECO:0000256" key="6">
    <source>
        <dbReference type="ARBA" id="ARBA00022960"/>
    </source>
</evidence>
<comment type="pathway">
    <text evidence="10 11">Cell wall biogenesis; peptidoglycan biosynthesis.</text>
</comment>
<feature type="domain" description="Mur ligase N-terminal catalytic" evidence="12">
    <location>
        <begin position="24"/>
        <end position="77"/>
    </location>
</feature>
<keyword evidence="5 10" id="KW-0067">ATP-binding</keyword>
<dbReference type="GO" id="GO:0009252">
    <property type="term" value="P:peptidoglycan biosynthetic process"/>
    <property type="evidence" value="ECO:0007669"/>
    <property type="project" value="UniProtKB-UniRule"/>
</dbReference>
<organism evidence="15">
    <name type="scientific">Fructobacillus tropaeoli</name>
    <dbReference type="NCBI Taxonomy" id="709323"/>
    <lineage>
        <taxon>Bacteria</taxon>
        <taxon>Bacillati</taxon>
        <taxon>Bacillota</taxon>
        <taxon>Bacilli</taxon>
        <taxon>Lactobacillales</taxon>
        <taxon>Lactobacillaceae</taxon>
        <taxon>Fructobacillus</taxon>
    </lineage>
</organism>
<evidence type="ECO:0000256" key="10">
    <source>
        <dbReference type="HAMAP-Rule" id="MF_02019"/>
    </source>
</evidence>
<evidence type="ECO:0000256" key="1">
    <source>
        <dbReference type="ARBA" id="ARBA00022490"/>
    </source>
</evidence>
<gene>
    <name evidence="10" type="primary">murF</name>
    <name evidence="15" type="ORF">FTRO_0060440</name>
</gene>
<dbReference type="Gene3D" id="3.40.1190.10">
    <property type="entry name" value="Mur-like, catalytic domain"/>
    <property type="match status" value="1"/>
</dbReference>
<dbReference type="InterPro" id="IPR013221">
    <property type="entry name" value="Mur_ligase_cen"/>
</dbReference>
<proteinExistence type="inferred from homology"/>
<dbReference type="InterPro" id="IPR051046">
    <property type="entry name" value="MurCDEF_CellWall_CoF430Synth"/>
</dbReference>
<dbReference type="GO" id="GO:0047480">
    <property type="term" value="F:UDP-N-acetylmuramoyl-tripeptide-D-alanyl-D-alanine ligase activity"/>
    <property type="evidence" value="ECO:0007669"/>
    <property type="project" value="UniProtKB-UniRule"/>
</dbReference>
<dbReference type="InterPro" id="IPR004101">
    <property type="entry name" value="Mur_ligase_C"/>
</dbReference>
<comment type="similarity">
    <text evidence="10">Belongs to the MurCDEF family. MurF subfamily.</text>
</comment>
<comment type="subcellular location">
    <subcellularLocation>
        <location evidence="10 11">Cytoplasm</location>
    </subcellularLocation>
</comment>
<name>A0A3F3HA81_9LACO</name>
<comment type="catalytic activity">
    <reaction evidence="10">
        <text>UDP-N-acetyl-alpha-D-muramoyl-L-alanyl-gamma-D-glutamyl-L-lysine + D-alanyl-D-alanine + ATP = UDP-N-acetyl-alpha-D-muramoyl-L-alanyl-gamma-D-glutamyl-L-lysyl-D-alanyl-D-alanine + ADP + phosphate + H(+)</text>
        <dbReference type="Rhea" id="RHEA:16085"/>
        <dbReference type="ChEBI" id="CHEBI:15378"/>
        <dbReference type="ChEBI" id="CHEBI:30616"/>
        <dbReference type="ChEBI" id="CHEBI:43474"/>
        <dbReference type="ChEBI" id="CHEBI:57822"/>
        <dbReference type="ChEBI" id="CHEBI:70758"/>
        <dbReference type="ChEBI" id="CHEBI:83903"/>
        <dbReference type="ChEBI" id="CHEBI:456216"/>
        <dbReference type="EC" id="6.3.2.10"/>
    </reaction>
</comment>
<evidence type="ECO:0000313" key="15">
    <source>
        <dbReference type="EMBL" id="GAP04588.1"/>
    </source>
</evidence>
<keyword evidence="4 10" id="KW-0547">Nucleotide-binding</keyword>
<dbReference type="HAMAP" id="MF_02019">
    <property type="entry name" value="MurF"/>
    <property type="match status" value="1"/>
</dbReference>
<dbReference type="STRING" id="709323.GCA_001047135_01141"/>
<evidence type="ECO:0000256" key="5">
    <source>
        <dbReference type="ARBA" id="ARBA00022840"/>
    </source>
</evidence>
<dbReference type="PANTHER" id="PTHR43024:SF1">
    <property type="entry name" value="UDP-N-ACETYLMURAMOYL-TRIPEPTIDE--D-ALANYL-D-ALANINE LIGASE"/>
    <property type="match status" value="1"/>
</dbReference>
<keyword evidence="9 10" id="KW-0961">Cell wall biogenesis/degradation</keyword>
<evidence type="ECO:0000256" key="7">
    <source>
        <dbReference type="ARBA" id="ARBA00022984"/>
    </source>
</evidence>
<feature type="binding site" evidence="10">
    <location>
        <begin position="108"/>
        <end position="114"/>
    </location>
    <ligand>
        <name>ATP</name>
        <dbReference type="ChEBI" id="CHEBI:30616"/>
    </ligand>
</feature>
<dbReference type="InterPro" id="IPR036565">
    <property type="entry name" value="Mur-like_cat_sf"/>
</dbReference>
<protein>
    <recommendedName>
        <fullName evidence="10 11">UDP-N-acetylmuramoyl-tripeptide--D-alanyl-D-alanine ligase</fullName>
        <ecNumber evidence="10 11">6.3.2.10</ecNumber>
    </recommendedName>
    <alternativeName>
        <fullName evidence="10">D-alanyl-D-alanine-adding enzyme</fullName>
    </alternativeName>
</protein>
<dbReference type="SUPFAM" id="SSF63418">
    <property type="entry name" value="MurE/MurF N-terminal domain"/>
    <property type="match status" value="1"/>
</dbReference>
<dbReference type="GO" id="GO:0071555">
    <property type="term" value="P:cell wall organization"/>
    <property type="evidence" value="ECO:0007669"/>
    <property type="project" value="UniProtKB-KW"/>
</dbReference>
<dbReference type="NCBIfam" id="TIGR01143">
    <property type="entry name" value="murF"/>
    <property type="match status" value="1"/>
</dbReference>
<dbReference type="EC" id="6.3.2.10" evidence="10 11"/>
<sequence>MNLSLQTIAQATKGSLQGPAEQTVTGVAFDSRQVKAGDLFVALVGDQDGHDYIDQALKNGATGVLAQTQHVIEGAVPAVVVDDTLVGLQELAKFYLQTIQPKVVAITGSNGKTTTKDMVAAILATKYQTFKTPANFNNEIGLPVTILTMPETTEVLVLEMGMDRPGQLTALSTLAQPDLAVITMIGEAHLEFFKTRANIARAKLEIIAGLKPGGELLIPKDEPLLQDAEGLPANTVSFGPEPKDCVETLQETKFSDQGQEFAIPLLGRYNVRNALAAIRVGQAFDLDLQTIASALKNFALTKNRTQLLTAANGAMVISDVYNANPTATKEVLAALAKDHTENLVLVLGDMLELGEAAPALHAGLKEAVLQSQPKAVYLVGPLMVENLGTVLKETLPSDQVHLYQTDQLEALMTDLTKDLDSNDCIFLKASHGIHLEKVVDHLVANQGKQGGIHA</sequence>
<dbReference type="GO" id="GO:0005737">
    <property type="term" value="C:cytoplasm"/>
    <property type="evidence" value="ECO:0007669"/>
    <property type="project" value="UniProtKB-SubCell"/>
</dbReference>
<dbReference type="GO" id="GO:0008766">
    <property type="term" value="F:UDP-N-acetylmuramoylalanyl-D-glutamyl-2,6-diaminopimelate-D-alanyl-D-alanine ligase activity"/>
    <property type="evidence" value="ECO:0007669"/>
    <property type="project" value="RHEA"/>
</dbReference>
<keyword evidence="6 10" id="KW-0133">Cell shape</keyword>
<dbReference type="EMBL" id="DF968083">
    <property type="protein sequence ID" value="GAP04588.1"/>
    <property type="molecule type" value="Genomic_DNA"/>
</dbReference>
<evidence type="ECO:0000259" key="14">
    <source>
        <dbReference type="Pfam" id="PF08245"/>
    </source>
</evidence>
<feature type="domain" description="Mur ligase central" evidence="14">
    <location>
        <begin position="106"/>
        <end position="280"/>
    </location>
</feature>
<dbReference type="SUPFAM" id="SSF53244">
    <property type="entry name" value="MurD-like peptide ligases, peptide-binding domain"/>
    <property type="match status" value="1"/>
</dbReference>
<evidence type="ECO:0000256" key="4">
    <source>
        <dbReference type="ARBA" id="ARBA00022741"/>
    </source>
</evidence>
<dbReference type="Pfam" id="PF02875">
    <property type="entry name" value="Mur_ligase_C"/>
    <property type="match status" value="1"/>
</dbReference>
<dbReference type="Gene3D" id="3.90.190.20">
    <property type="entry name" value="Mur ligase, C-terminal domain"/>
    <property type="match status" value="1"/>
</dbReference>
<dbReference type="UniPathway" id="UPA00219"/>
<dbReference type="InterPro" id="IPR036615">
    <property type="entry name" value="Mur_ligase_C_dom_sf"/>
</dbReference>
<dbReference type="InterPro" id="IPR035911">
    <property type="entry name" value="MurE/MurF_N"/>
</dbReference>
<dbReference type="Pfam" id="PF08245">
    <property type="entry name" value="Mur_ligase_M"/>
    <property type="match status" value="1"/>
</dbReference>
<dbReference type="InterPro" id="IPR000713">
    <property type="entry name" value="Mur_ligase_N"/>
</dbReference>
<evidence type="ECO:0000256" key="11">
    <source>
        <dbReference type="RuleBase" id="RU004136"/>
    </source>
</evidence>
<keyword evidence="1 10" id="KW-0963">Cytoplasm</keyword>
<comment type="function">
    <text evidence="10 11">Involved in cell wall formation. Catalyzes the final step in the synthesis of UDP-N-acetylmuramoyl-pentapeptide, the precursor of murein.</text>
</comment>
<comment type="catalytic activity">
    <reaction evidence="11">
        <text>D-alanyl-D-alanine + UDP-N-acetyl-alpha-D-muramoyl-L-alanyl-gamma-D-glutamyl-meso-2,6-diaminopimelate + ATP = UDP-N-acetyl-alpha-D-muramoyl-L-alanyl-gamma-D-glutamyl-meso-2,6-diaminopimeloyl-D-alanyl-D-alanine + ADP + phosphate + H(+)</text>
        <dbReference type="Rhea" id="RHEA:28374"/>
        <dbReference type="ChEBI" id="CHEBI:15378"/>
        <dbReference type="ChEBI" id="CHEBI:30616"/>
        <dbReference type="ChEBI" id="CHEBI:43474"/>
        <dbReference type="ChEBI" id="CHEBI:57822"/>
        <dbReference type="ChEBI" id="CHEBI:61386"/>
        <dbReference type="ChEBI" id="CHEBI:83905"/>
        <dbReference type="ChEBI" id="CHEBI:456216"/>
        <dbReference type="EC" id="6.3.2.10"/>
    </reaction>
</comment>
<evidence type="ECO:0000256" key="8">
    <source>
        <dbReference type="ARBA" id="ARBA00023306"/>
    </source>
</evidence>
<evidence type="ECO:0000256" key="3">
    <source>
        <dbReference type="ARBA" id="ARBA00022618"/>
    </source>
</evidence>
<dbReference type="GO" id="GO:0005524">
    <property type="term" value="F:ATP binding"/>
    <property type="evidence" value="ECO:0007669"/>
    <property type="project" value="UniProtKB-UniRule"/>
</dbReference>
<dbReference type="Proteomes" id="UP000064514">
    <property type="component" value="Unassembled WGS sequence"/>
</dbReference>
<dbReference type="GO" id="GO:0008360">
    <property type="term" value="P:regulation of cell shape"/>
    <property type="evidence" value="ECO:0007669"/>
    <property type="project" value="UniProtKB-KW"/>
</dbReference>
<reference evidence="15" key="1">
    <citation type="journal article" date="2015" name="BMC Genomics">
        <title>Comparative genomics of Fructobacillus spp. and Leuconostoc spp. reveals niche-specific evolution of Fructobacillus spp.</title>
        <authorList>
            <person name="Endo A."/>
            <person name="Tanizawa Y."/>
            <person name="Tanaka N."/>
            <person name="Maeno S."/>
            <person name="Kumar H."/>
            <person name="Shiwa Y."/>
            <person name="Okada S."/>
            <person name="Yoshikawa H."/>
            <person name="Dicks L."/>
            <person name="Nakagawa J."/>
            <person name="Arita M."/>
        </authorList>
    </citation>
    <scope>NUCLEOTIDE SEQUENCE [LARGE SCALE GENOMIC DNA]</scope>
    <source>
        <strain evidence="15">F214-1</strain>
    </source>
</reference>
<keyword evidence="8 10" id="KW-0131">Cell cycle</keyword>
<dbReference type="AlphaFoldDB" id="A0A3F3HA81"/>
<dbReference type="PANTHER" id="PTHR43024">
    <property type="entry name" value="UDP-N-ACETYLMURAMOYL-TRIPEPTIDE--D-ALANYL-D-ALANINE LIGASE"/>
    <property type="match status" value="1"/>
</dbReference>
<dbReference type="InterPro" id="IPR005863">
    <property type="entry name" value="UDP-N-AcMur_synth"/>
</dbReference>
<evidence type="ECO:0000259" key="13">
    <source>
        <dbReference type="Pfam" id="PF02875"/>
    </source>
</evidence>
<feature type="domain" description="Mur ligase C-terminal" evidence="13">
    <location>
        <begin position="304"/>
        <end position="430"/>
    </location>
</feature>
<keyword evidence="3 10" id="KW-0132">Cell division</keyword>